<keyword evidence="2" id="KW-0472">Membrane</keyword>
<feature type="region of interest" description="Disordered" evidence="1">
    <location>
        <begin position="1"/>
        <end position="27"/>
    </location>
</feature>
<dbReference type="RefSeq" id="XP_021872867.1">
    <property type="nucleotide sequence ID" value="XM_022014998.1"/>
</dbReference>
<proteinExistence type="predicted"/>
<organism evidence="3 4">
    <name type="scientific">Kockovaella imperatae</name>
    <dbReference type="NCBI Taxonomy" id="4999"/>
    <lineage>
        <taxon>Eukaryota</taxon>
        <taxon>Fungi</taxon>
        <taxon>Dikarya</taxon>
        <taxon>Basidiomycota</taxon>
        <taxon>Agaricomycotina</taxon>
        <taxon>Tremellomycetes</taxon>
        <taxon>Tremellales</taxon>
        <taxon>Cuniculitremaceae</taxon>
        <taxon>Kockovaella</taxon>
    </lineage>
</organism>
<evidence type="ECO:0000313" key="3">
    <source>
        <dbReference type="EMBL" id="ORX39004.1"/>
    </source>
</evidence>
<name>A0A1Y1UND7_9TREE</name>
<dbReference type="Proteomes" id="UP000193218">
    <property type="component" value="Unassembled WGS sequence"/>
</dbReference>
<sequence length="310" mass="34932">MAAGRSTSRSRKIPNGAPPEDKHSAHSNYAKATVDREAGQDYHIAGPHVQLDRSDHALYTVDHHIRQALQAMKHGHTKPFLKAFHHVLEEYKRLDKSRSSSYRERFQKHCSIEVRSKPITKLNPQSNADAPRLRTGRYTTLLWLVKVYAKLFGGLVEIPSCASIMSRGGPRPRMGLTQLCNQLPVFGAPVNTIFAILIYTLIPFYIGLPFGSEVTIYGTRLYAGFWGWLGPLSFFLGAWFKASEIQPELFAAHLIETWIHLLAETEQDELSSDGSYASEGLSRIFFKASQGQVQDVTYPKSFRRAVWGDI</sequence>
<keyword evidence="2" id="KW-0812">Transmembrane</keyword>
<dbReference type="InParanoid" id="A0A1Y1UND7"/>
<accession>A0A1Y1UND7</accession>
<feature type="transmembrane region" description="Helical" evidence="2">
    <location>
        <begin position="221"/>
        <end position="240"/>
    </location>
</feature>
<dbReference type="EMBL" id="NBSH01000003">
    <property type="protein sequence ID" value="ORX39004.1"/>
    <property type="molecule type" value="Genomic_DNA"/>
</dbReference>
<protein>
    <submittedName>
        <fullName evidence="3">Uncharacterized protein</fullName>
    </submittedName>
</protein>
<evidence type="ECO:0000313" key="4">
    <source>
        <dbReference type="Proteomes" id="UP000193218"/>
    </source>
</evidence>
<dbReference type="AlphaFoldDB" id="A0A1Y1UND7"/>
<evidence type="ECO:0000256" key="2">
    <source>
        <dbReference type="SAM" id="Phobius"/>
    </source>
</evidence>
<feature type="transmembrane region" description="Helical" evidence="2">
    <location>
        <begin position="183"/>
        <end position="206"/>
    </location>
</feature>
<reference evidence="3 4" key="1">
    <citation type="submission" date="2017-03" db="EMBL/GenBank/DDBJ databases">
        <title>Widespread Adenine N6-methylation of Active Genes in Fungi.</title>
        <authorList>
            <consortium name="DOE Joint Genome Institute"/>
            <person name="Mondo S.J."/>
            <person name="Dannebaum R.O."/>
            <person name="Kuo R.C."/>
            <person name="Louie K.B."/>
            <person name="Bewick A.J."/>
            <person name="Labutti K."/>
            <person name="Haridas S."/>
            <person name="Kuo A."/>
            <person name="Salamov A."/>
            <person name="Ahrendt S.R."/>
            <person name="Lau R."/>
            <person name="Bowen B.P."/>
            <person name="Lipzen A."/>
            <person name="Sullivan W."/>
            <person name="Andreopoulos W.B."/>
            <person name="Clum A."/>
            <person name="Lindquist E."/>
            <person name="Daum C."/>
            <person name="Northen T.R."/>
            <person name="Ramamoorthy G."/>
            <person name="Schmitz R.J."/>
            <person name="Gryganskyi A."/>
            <person name="Culley D."/>
            <person name="Magnuson J."/>
            <person name="James T.Y."/>
            <person name="O'Malley M.A."/>
            <person name="Stajich J.E."/>
            <person name="Spatafora J.W."/>
            <person name="Visel A."/>
            <person name="Grigoriev I.V."/>
        </authorList>
    </citation>
    <scope>NUCLEOTIDE SEQUENCE [LARGE SCALE GENOMIC DNA]</scope>
    <source>
        <strain evidence="3 4">NRRL Y-17943</strain>
    </source>
</reference>
<dbReference type="GeneID" id="33556806"/>
<comment type="caution">
    <text evidence="3">The sequence shown here is derived from an EMBL/GenBank/DDBJ whole genome shotgun (WGS) entry which is preliminary data.</text>
</comment>
<evidence type="ECO:0000256" key="1">
    <source>
        <dbReference type="SAM" id="MobiDB-lite"/>
    </source>
</evidence>
<gene>
    <name evidence="3" type="ORF">BD324DRAFT_618185</name>
</gene>
<keyword evidence="2" id="KW-1133">Transmembrane helix</keyword>
<keyword evidence="4" id="KW-1185">Reference proteome</keyword>